<dbReference type="Proteomes" id="UP000473885">
    <property type="component" value="Unassembled WGS sequence"/>
</dbReference>
<evidence type="ECO:0000313" key="3">
    <source>
        <dbReference type="Proteomes" id="UP000473885"/>
    </source>
</evidence>
<organism evidence="2 3">
    <name type="scientific">Clostridium niameyense</name>
    <dbReference type="NCBI Taxonomy" id="1622073"/>
    <lineage>
        <taxon>Bacteria</taxon>
        <taxon>Bacillati</taxon>
        <taxon>Bacillota</taxon>
        <taxon>Clostridia</taxon>
        <taxon>Eubacteriales</taxon>
        <taxon>Clostridiaceae</taxon>
        <taxon>Clostridium</taxon>
    </lineage>
</organism>
<proteinExistence type="predicted"/>
<gene>
    <name evidence="2" type="ORF">FDF74_11985</name>
</gene>
<protein>
    <submittedName>
        <fullName evidence="2">Uncharacterized protein</fullName>
    </submittedName>
</protein>
<name>A0A6M0RDI9_9CLOT</name>
<dbReference type="EMBL" id="SXDP01000015">
    <property type="protein sequence ID" value="NEZ47900.1"/>
    <property type="molecule type" value="Genomic_DNA"/>
</dbReference>
<sequence length="528" mass="62471">MEFLNNDFYTIRMSNKNLWNITYNSKFGIVYRQLINNKWSNASILEKQCNNSFTVLPLPKNKLCLIYQKTNGNIVMSVFSNKTWTHKKILKWKETSIKKANIKAFYYHDTIHIFYSINLTSDSTQILFYQTINSKFNLSEPIVIDNNILNADKPFDINILDDGSFVVLYEKLVKDYELVYKLFNHQNCKWSDCYTIDKNLKPYKDFSLCCNNNTIHILYIKNDNSQNLLIHCSGLFLDLNYITIFKNSRDIFLPCFFKLKDIIWDMWINNNSIYSCFSKDNGLNVSVLKKEPLPKSLLKTAYFYHNEKFNNKYACTNHLYITPNDGLTFFPTTLSTSIKKGYELNHNFKYKEHIPQKQNKCITNIKNNFSSYKEEILNKNEIINQLSSLIQNERSRSSVLFNKLNNIQANYSSLKQKYDTLLNEKSKLEVNNYKINELTTLLLEKNKVISEFKKNFSDLELSKSITLENKNNFEKELEEYKIIIEDLNSKLKNYEEKIFYLTDELNNTKNKFINKQNSSLLKKFFGIN</sequence>
<comment type="caution">
    <text evidence="2">The sequence shown here is derived from an EMBL/GenBank/DDBJ whole genome shotgun (WGS) entry which is preliminary data.</text>
</comment>
<feature type="coiled-coil region" evidence="1">
    <location>
        <begin position="470"/>
        <end position="511"/>
    </location>
</feature>
<evidence type="ECO:0000256" key="1">
    <source>
        <dbReference type="SAM" id="Coils"/>
    </source>
</evidence>
<dbReference type="AlphaFoldDB" id="A0A6M0RDI9"/>
<accession>A0A6M0RDI9</accession>
<reference evidence="2 3" key="1">
    <citation type="submission" date="2019-04" db="EMBL/GenBank/DDBJ databases">
        <title>Genome sequencing of Clostridium botulinum Groups I-IV and Clostridium butyricum.</title>
        <authorList>
            <person name="Brunt J."/>
            <person name="Van Vliet A.H.M."/>
            <person name="Stringer S.C."/>
            <person name="Carter A.T."/>
            <person name="Peck M.W."/>
        </authorList>
    </citation>
    <scope>NUCLEOTIDE SEQUENCE [LARGE SCALE GENOMIC DNA]</scope>
    <source>
        <strain evidence="2 3">IFR 18/094</strain>
    </source>
</reference>
<feature type="coiled-coil region" evidence="1">
    <location>
        <begin position="404"/>
        <end position="431"/>
    </location>
</feature>
<dbReference type="RefSeq" id="WP_163249799.1">
    <property type="nucleotide sequence ID" value="NZ_SXDP01000015.1"/>
</dbReference>
<evidence type="ECO:0000313" key="2">
    <source>
        <dbReference type="EMBL" id="NEZ47900.1"/>
    </source>
</evidence>
<keyword evidence="1" id="KW-0175">Coiled coil</keyword>
<keyword evidence="3" id="KW-1185">Reference proteome</keyword>